<dbReference type="GO" id="GO:0000278">
    <property type="term" value="P:mitotic cell cycle"/>
    <property type="evidence" value="ECO:0007669"/>
    <property type="project" value="TreeGrafter"/>
</dbReference>
<dbReference type="EC" id="2.7.11.1" evidence="3"/>
<dbReference type="GO" id="GO:0005737">
    <property type="term" value="C:cytoplasm"/>
    <property type="evidence" value="ECO:0007669"/>
    <property type="project" value="UniProtKB-SubCell"/>
</dbReference>
<dbReference type="Gene3D" id="3.30.200.20">
    <property type="entry name" value="Phosphorylase Kinase, domain 1"/>
    <property type="match status" value="1"/>
</dbReference>
<evidence type="ECO:0000256" key="2">
    <source>
        <dbReference type="ARBA" id="ARBA00004496"/>
    </source>
</evidence>
<accession>A0A1J1IMZ8</accession>
<dbReference type="Proteomes" id="UP000183832">
    <property type="component" value="Unassembled WGS sequence"/>
</dbReference>
<dbReference type="PANTHER" id="PTHR24419">
    <property type="entry name" value="INTERLEUKIN-1 RECEPTOR-ASSOCIATED KINASE"/>
    <property type="match status" value="1"/>
</dbReference>
<gene>
    <name evidence="16" type="primary">putative Putative serine</name>
    <name evidence="16" type="ORF">CLUMA_CG014243</name>
</gene>
<dbReference type="PANTHER" id="PTHR24419:SF18">
    <property type="entry name" value="SERINE_THREONINE-PROTEIN KINASE HASPIN"/>
    <property type="match status" value="1"/>
</dbReference>
<dbReference type="SMART" id="SM00220">
    <property type="entry name" value="S_TKc"/>
    <property type="match status" value="1"/>
</dbReference>
<feature type="binding site" evidence="13">
    <location>
        <position position="630"/>
    </location>
    <ligand>
        <name>ATP</name>
        <dbReference type="ChEBI" id="CHEBI:30616"/>
    </ligand>
</feature>
<feature type="compositionally biased region" description="Basic residues" evidence="14">
    <location>
        <begin position="8"/>
        <end position="18"/>
    </location>
</feature>
<keyword evidence="10 13" id="KW-0067">ATP-binding</keyword>
<evidence type="ECO:0000259" key="15">
    <source>
        <dbReference type="PROSITE" id="PS50011"/>
    </source>
</evidence>
<keyword evidence="9" id="KW-0418">Kinase</keyword>
<organism evidence="16 17">
    <name type="scientific">Clunio marinus</name>
    <dbReference type="NCBI Taxonomy" id="568069"/>
    <lineage>
        <taxon>Eukaryota</taxon>
        <taxon>Metazoa</taxon>
        <taxon>Ecdysozoa</taxon>
        <taxon>Arthropoda</taxon>
        <taxon>Hexapoda</taxon>
        <taxon>Insecta</taxon>
        <taxon>Pterygota</taxon>
        <taxon>Neoptera</taxon>
        <taxon>Endopterygota</taxon>
        <taxon>Diptera</taxon>
        <taxon>Nematocera</taxon>
        <taxon>Chironomoidea</taxon>
        <taxon>Chironomidae</taxon>
        <taxon>Clunio</taxon>
    </lineage>
</organism>
<keyword evidence="6" id="KW-0723">Serine/threonine-protein kinase</keyword>
<evidence type="ECO:0000256" key="3">
    <source>
        <dbReference type="ARBA" id="ARBA00012513"/>
    </source>
</evidence>
<keyword evidence="5" id="KW-0963">Cytoplasm</keyword>
<dbReference type="GO" id="GO:0005524">
    <property type="term" value="F:ATP binding"/>
    <property type="evidence" value="ECO:0007669"/>
    <property type="project" value="UniProtKB-UniRule"/>
</dbReference>
<dbReference type="PROSITE" id="PS00107">
    <property type="entry name" value="PROTEIN_KINASE_ATP"/>
    <property type="match status" value="1"/>
</dbReference>
<evidence type="ECO:0000256" key="10">
    <source>
        <dbReference type="ARBA" id="ARBA00022840"/>
    </source>
</evidence>
<evidence type="ECO:0000256" key="6">
    <source>
        <dbReference type="ARBA" id="ARBA00022527"/>
    </source>
</evidence>
<dbReference type="GO" id="GO:0072354">
    <property type="term" value="F:histone H3T3 kinase activity"/>
    <property type="evidence" value="ECO:0007669"/>
    <property type="project" value="TreeGrafter"/>
</dbReference>
<feature type="region of interest" description="Disordered" evidence="14">
    <location>
        <begin position="1"/>
        <end position="42"/>
    </location>
</feature>
<dbReference type="FunFam" id="1.10.510.10:FF:000401">
    <property type="entry name" value="serine/threonine-protein kinase haspin"/>
    <property type="match status" value="1"/>
</dbReference>
<dbReference type="InterPro" id="IPR011009">
    <property type="entry name" value="Kinase-like_dom_sf"/>
</dbReference>
<evidence type="ECO:0000256" key="7">
    <source>
        <dbReference type="ARBA" id="ARBA00022679"/>
    </source>
</evidence>
<feature type="domain" description="Protein kinase" evidence="15">
    <location>
        <begin position="601"/>
        <end position="914"/>
    </location>
</feature>
<feature type="compositionally biased region" description="Basic and acidic residues" evidence="14">
    <location>
        <begin position="28"/>
        <end position="41"/>
    </location>
</feature>
<keyword evidence="7" id="KW-0808">Transferase</keyword>
<evidence type="ECO:0000256" key="1">
    <source>
        <dbReference type="ARBA" id="ARBA00004286"/>
    </source>
</evidence>
<dbReference type="PROSITE" id="PS50011">
    <property type="entry name" value="PROTEIN_KINASE_DOM"/>
    <property type="match status" value="1"/>
</dbReference>
<dbReference type="AlphaFoldDB" id="A0A1J1IMZ8"/>
<dbReference type="SMART" id="SM01331">
    <property type="entry name" value="DUF3635"/>
    <property type="match status" value="1"/>
</dbReference>
<evidence type="ECO:0000256" key="12">
    <source>
        <dbReference type="ARBA" id="ARBA00048679"/>
    </source>
</evidence>
<dbReference type="STRING" id="568069.A0A1J1IMZ8"/>
<dbReference type="InterPro" id="IPR017441">
    <property type="entry name" value="Protein_kinase_ATP_BS"/>
</dbReference>
<dbReference type="GO" id="GO:0035556">
    <property type="term" value="P:intracellular signal transduction"/>
    <property type="evidence" value="ECO:0007669"/>
    <property type="project" value="TreeGrafter"/>
</dbReference>
<evidence type="ECO:0000256" key="11">
    <source>
        <dbReference type="ARBA" id="ARBA00047899"/>
    </source>
</evidence>
<name>A0A1J1IMZ8_9DIPT</name>
<comment type="catalytic activity">
    <reaction evidence="11">
        <text>L-threonyl-[protein] + ATP = O-phospho-L-threonyl-[protein] + ADP + H(+)</text>
        <dbReference type="Rhea" id="RHEA:46608"/>
        <dbReference type="Rhea" id="RHEA-COMP:11060"/>
        <dbReference type="Rhea" id="RHEA-COMP:11605"/>
        <dbReference type="ChEBI" id="CHEBI:15378"/>
        <dbReference type="ChEBI" id="CHEBI:30013"/>
        <dbReference type="ChEBI" id="CHEBI:30616"/>
        <dbReference type="ChEBI" id="CHEBI:61977"/>
        <dbReference type="ChEBI" id="CHEBI:456216"/>
        <dbReference type="EC" id="2.7.11.1"/>
    </reaction>
</comment>
<dbReference type="SUPFAM" id="SSF56112">
    <property type="entry name" value="Protein kinase-like (PK-like)"/>
    <property type="match status" value="1"/>
</dbReference>
<sequence>MNTDKEKKVKIKKNRAKKFAPLPSEISSQDRDKFDELPEQKKKNKITQLNQYQQNFDDSSILNHTNIQSILKQKMKTRKNMKLKGNNSSYDEFYDAYLEEKKEKLKIYRNQKKSFLKHFQNIKVSTPRGKAQKNKTDLEFGVSPIQQNEEDNDLSKGCLDSFRRQKLSDMEKLERELETSALRSAKALLAKCKENKNTLKSSQNIGKLVHLNVPSRTTTDQKIRHTKSPKYLKKKNTKRTPTVVNLNILKARKKLHETQKNESSFKDLNSKADNHSFHFSSFQHDISNEAQNLTKNVLKEQDLTLHHDLKVFKEDLNVTGDNKSTNFVDNNLSKHVNLTTHKKPSEKKTYDASTLKRKTTETPCETQYEIDSTKHPTQNYQHEVIVDKSESLQFKGNIMTRNRSKKSVTMNLVPLIRKLSAEGIEGEQSGKTLIEAKFSKKSVGSSVLPLLNDREKINLKPGKWRRSLISYRKSCPQKNRTNRSIIYEESIGDQAQILDHCMPELPKKAALLEQSDEGTLHAALSILDSSIKCATTFQDQRKTSQRQTSVFERSSIFYGLQEPVIDDDSSTPILSACQIVLRRCGQQEPLPFNEVYSESLLPNCCKIGEGVYGEVFMYKCPKTHQPIVLKIIPIEGNQLVNGEPQKRYDEILQEIIISMELSGMRNNKDYATNGFVNVQRVLCVKGAYPLHLVDEWELYRDNRPEGSDNDHPEIFDHNQIYIVFELCNGGKDLEAFVFNNAAEAQSVFLQTALTLAVAERKFEFEHRDLHWGNILIAPTTNKSVEFRFDSKVVKLPTNGVKVTIIDYSLSRMVYDGAVLYDNLARDEELFQSTGDYQFDIYRLMRDRVENNFERYEPFTNLLWLHYIVDKLINGARYRYSKTKKHRSAVNELMQERDELLNFLSASDYVDSLEI</sequence>
<keyword evidence="4" id="KW-0158">Chromosome</keyword>
<comment type="catalytic activity">
    <reaction evidence="12">
        <text>L-seryl-[protein] + ATP = O-phospho-L-seryl-[protein] + ADP + H(+)</text>
        <dbReference type="Rhea" id="RHEA:17989"/>
        <dbReference type="Rhea" id="RHEA-COMP:9863"/>
        <dbReference type="Rhea" id="RHEA-COMP:11604"/>
        <dbReference type="ChEBI" id="CHEBI:15378"/>
        <dbReference type="ChEBI" id="CHEBI:29999"/>
        <dbReference type="ChEBI" id="CHEBI:30616"/>
        <dbReference type="ChEBI" id="CHEBI:83421"/>
        <dbReference type="ChEBI" id="CHEBI:456216"/>
        <dbReference type="EC" id="2.7.11.1"/>
    </reaction>
</comment>
<protein>
    <recommendedName>
        <fullName evidence="3">non-specific serine/threonine protein kinase</fullName>
        <ecNumber evidence="3">2.7.11.1</ecNumber>
    </recommendedName>
</protein>
<evidence type="ECO:0000256" key="8">
    <source>
        <dbReference type="ARBA" id="ARBA00022741"/>
    </source>
</evidence>
<comment type="subcellular location">
    <subcellularLocation>
        <location evidence="1">Chromosome</location>
    </subcellularLocation>
    <subcellularLocation>
        <location evidence="2">Cytoplasm</location>
    </subcellularLocation>
</comment>
<evidence type="ECO:0000313" key="17">
    <source>
        <dbReference type="Proteomes" id="UP000183832"/>
    </source>
</evidence>
<dbReference type="OrthoDB" id="21018at2759"/>
<dbReference type="InterPro" id="IPR000719">
    <property type="entry name" value="Prot_kinase_dom"/>
</dbReference>
<proteinExistence type="predicted"/>
<dbReference type="GO" id="GO:0005694">
    <property type="term" value="C:chromosome"/>
    <property type="evidence" value="ECO:0007669"/>
    <property type="project" value="UniProtKB-SubCell"/>
</dbReference>
<reference evidence="16 17" key="1">
    <citation type="submission" date="2015-04" db="EMBL/GenBank/DDBJ databases">
        <authorList>
            <person name="Syromyatnikov M.Y."/>
            <person name="Popov V.N."/>
        </authorList>
    </citation>
    <scope>NUCLEOTIDE SEQUENCE [LARGE SCALE GENOMIC DNA]</scope>
</reference>
<dbReference type="EMBL" id="CVRI01000055">
    <property type="protein sequence ID" value="CRL00924.1"/>
    <property type="molecule type" value="Genomic_DNA"/>
</dbReference>
<keyword evidence="8 13" id="KW-0547">Nucleotide-binding</keyword>
<keyword evidence="17" id="KW-1185">Reference proteome</keyword>
<dbReference type="InterPro" id="IPR024604">
    <property type="entry name" value="GSG2_C"/>
</dbReference>
<evidence type="ECO:0000256" key="4">
    <source>
        <dbReference type="ARBA" id="ARBA00022454"/>
    </source>
</evidence>
<dbReference type="Gene3D" id="1.10.510.10">
    <property type="entry name" value="Transferase(Phosphotransferase) domain 1"/>
    <property type="match status" value="1"/>
</dbReference>
<dbReference type="Pfam" id="PF12330">
    <property type="entry name" value="Haspin_kinase"/>
    <property type="match status" value="1"/>
</dbReference>
<evidence type="ECO:0000256" key="9">
    <source>
        <dbReference type="ARBA" id="ARBA00022777"/>
    </source>
</evidence>
<evidence type="ECO:0000256" key="13">
    <source>
        <dbReference type="PROSITE-ProRule" id="PRU10141"/>
    </source>
</evidence>
<dbReference type="GO" id="GO:0005634">
    <property type="term" value="C:nucleus"/>
    <property type="evidence" value="ECO:0007669"/>
    <property type="project" value="TreeGrafter"/>
</dbReference>
<evidence type="ECO:0000313" key="16">
    <source>
        <dbReference type="EMBL" id="CRL00924.1"/>
    </source>
</evidence>
<evidence type="ECO:0000256" key="5">
    <source>
        <dbReference type="ARBA" id="ARBA00022490"/>
    </source>
</evidence>
<evidence type="ECO:0000256" key="14">
    <source>
        <dbReference type="SAM" id="MobiDB-lite"/>
    </source>
</evidence>